<protein>
    <submittedName>
        <fullName evidence="2">Uncharacterized protein</fullName>
    </submittedName>
</protein>
<feature type="compositionally biased region" description="Basic and acidic residues" evidence="1">
    <location>
        <begin position="64"/>
        <end position="84"/>
    </location>
</feature>
<evidence type="ECO:0000313" key="3">
    <source>
        <dbReference type="Proteomes" id="UP000595140"/>
    </source>
</evidence>
<feature type="compositionally biased region" description="Basic and acidic residues" evidence="1">
    <location>
        <begin position="91"/>
        <end position="104"/>
    </location>
</feature>
<reference evidence="2 3" key="1">
    <citation type="submission" date="2018-04" db="EMBL/GenBank/DDBJ databases">
        <authorList>
            <person name="Vogel A."/>
        </authorList>
    </citation>
    <scope>NUCLEOTIDE SEQUENCE [LARGE SCALE GENOMIC DNA]</scope>
</reference>
<dbReference type="EMBL" id="OOIL02001901">
    <property type="protein sequence ID" value="VFQ79138.1"/>
    <property type="molecule type" value="Genomic_DNA"/>
</dbReference>
<dbReference type="Proteomes" id="UP000595140">
    <property type="component" value="Unassembled WGS sequence"/>
</dbReference>
<evidence type="ECO:0000313" key="2">
    <source>
        <dbReference type="EMBL" id="VFQ79138.1"/>
    </source>
</evidence>
<proteinExistence type="predicted"/>
<organism evidence="2 3">
    <name type="scientific">Cuscuta campestris</name>
    <dbReference type="NCBI Taxonomy" id="132261"/>
    <lineage>
        <taxon>Eukaryota</taxon>
        <taxon>Viridiplantae</taxon>
        <taxon>Streptophyta</taxon>
        <taxon>Embryophyta</taxon>
        <taxon>Tracheophyta</taxon>
        <taxon>Spermatophyta</taxon>
        <taxon>Magnoliopsida</taxon>
        <taxon>eudicotyledons</taxon>
        <taxon>Gunneridae</taxon>
        <taxon>Pentapetalae</taxon>
        <taxon>asterids</taxon>
        <taxon>lamiids</taxon>
        <taxon>Solanales</taxon>
        <taxon>Convolvulaceae</taxon>
        <taxon>Cuscuteae</taxon>
        <taxon>Cuscuta</taxon>
        <taxon>Cuscuta subgen. Grammica</taxon>
        <taxon>Cuscuta sect. Cleistogrammica</taxon>
    </lineage>
</organism>
<dbReference type="AlphaFoldDB" id="A0A484LTL8"/>
<feature type="region of interest" description="Disordered" evidence="1">
    <location>
        <begin position="53"/>
        <end position="104"/>
    </location>
</feature>
<accession>A0A484LTL8</accession>
<name>A0A484LTL8_9ASTE</name>
<gene>
    <name evidence="2" type="ORF">CCAM_LOCUS20914</name>
</gene>
<keyword evidence="3" id="KW-1185">Reference proteome</keyword>
<sequence length="184" mass="20821">MMRAMMFNQPMTGFHMPITMPQPTFQPEGRREVQQNVVESAKLFAQHLKGLMTDPRLNASAGEPDNKELSRSQQRDNGKAPERRANKKQTSCRDKDATSKRREPLKEGIRPVFVIGPVSSVVTGKDFRVFRLTAFDFFPFGGGARDDDATVTNERRGTALRTLERSIPPIRPSGRREGFCRQRG</sequence>
<evidence type="ECO:0000256" key="1">
    <source>
        <dbReference type="SAM" id="MobiDB-lite"/>
    </source>
</evidence>